<dbReference type="SUPFAM" id="SSF101941">
    <property type="entry name" value="NAC domain"/>
    <property type="match status" value="1"/>
</dbReference>
<name>A0AAV8PR85_ENSVE</name>
<feature type="transmembrane region" description="Helical" evidence="7">
    <location>
        <begin position="648"/>
        <end position="668"/>
    </location>
</feature>
<dbReference type="Proteomes" id="UP001222027">
    <property type="component" value="Unassembled WGS sequence"/>
</dbReference>
<evidence type="ECO:0000256" key="3">
    <source>
        <dbReference type="ARBA" id="ARBA00023125"/>
    </source>
</evidence>
<protein>
    <recommendedName>
        <fullName evidence="8">NAC domain-containing protein</fullName>
    </recommendedName>
</protein>
<evidence type="ECO:0000256" key="7">
    <source>
        <dbReference type="SAM" id="Phobius"/>
    </source>
</evidence>
<dbReference type="FunFam" id="2.170.150.80:FF:000002">
    <property type="entry name" value="Nac domain-containing protein 86"/>
    <property type="match status" value="1"/>
</dbReference>
<keyword evidence="7" id="KW-0472">Membrane</keyword>
<keyword evidence="2" id="KW-0805">Transcription regulation</keyword>
<dbReference type="GO" id="GO:0006355">
    <property type="term" value="P:regulation of DNA-templated transcription"/>
    <property type="evidence" value="ECO:0007669"/>
    <property type="project" value="InterPro"/>
</dbReference>
<feature type="domain" description="NAC" evidence="8">
    <location>
        <begin position="20"/>
        <end position="170"/>
    </location>
</feature>
<dbReference type="PANTHER" id="PTHR31744">
    <property type="entry name" value="PROTEIN CUP-SHAPED COTYLEDON 2-RELATED"/>
    <property type="match status" value="1"/>
</dbReference>
<comment type="caution">
    <text evidence="9">The sequence shown here is derived from an EMBL/GenBank/DDBJ whole genome shotgun (WGS) entry which is preliminary data.</text>
</comment>
<keyword evidence="7" id="KW-1133">Transmembrane helix</keyword>
<evidence type="ECO:0000256" key="4">
    <source>
        <dbReference type="ARBA" id="ARBA00023163"/>
    </source>
</evidence>
<feature type="region of interest" description="Disordered" evidence="6">
    <location>
        <begin position="1"/>
        <end position="23"/>
    </location>
</feature>
<accession>A0AAV8PR85</accession>
<evidence type="ECO:0000256" key="2">
    <source>
        <dbReference type="ARBA" id="ARBA00023015"/>
    </source>
</evidence>
<keyword evidence="5" id="KW-0539">Nucleus</keyword>
<proteinExistence type="predicted"/>
<organism evidence="9 10">
    <name type="scientific">Ensete ventricosum</name>
    <name type="common">Abyssinian banana</name>
    <name type="synonym">Musa ensete</name>
    <dbReference type="NCBI Taxonomy" id="4639"/>
    <lineage>
        <taxon>Eukaryota</taxon>
        <taxon>Viridiplantae</taxon>
        <taxon>Streptophyta</taxon>
        <taxon>Embryophyta</taxon>
        <taxon>Tracheophyta</taxon>
        <taxon>Spermatophyta</taxon>
        <taxon>Magnoliopsida</taxon>
        <taxon>Liliopsida</taxon>
        <taxon>Zingiberales</taxon>
        <taxon>Musaceae</taxon>
        <taxon>Ensete</taxon>
    </lineage>
</organism>
<evidence type="ECO:0000313" key="10">
    <source>
        <dbReference type="Proteomes" id="UP001222027"/>
    </source>
</evidence>
<dbReference type="AlphaFoldDB" id="A0AAV8PR85"/>
<dbReference type="InterPro" id="IPR036093">
    <property type="entry name" value="NAC_dom_sf"/>
</dbReference>
<reference evidence="9 10" key="1">
    <citation type="submission" date="2022-12" db="EMBL/GenBank/DDBJ databases">
        <title>Chromosome-scale assembly of the Ensete ventricosum genome.</title>
        <authorList>
            <person name="Dussert Y."/>
            <person name="Stocks J."/>
            <person name="Wendawek A."/>
            <person name="Woldeyes F."/>
            <person name="Nichols R.A."/>
            <person name="Borrell J.S."/>
        </authorList>
    </citation>
    <scope>NUCLEOTIDE SEQUENCE [LARGE SCALE GENOMIC DNA]</scope>
    <source>
        <strain evidence="10">cv. Maze</strain>
        <tissue evidence="9">Seeds</tissue>
    </source>
</reference>
<sequence>MDAGNAASSDPPPPDAVSSLAPGFRFHPTDEELVSYYLKRKVCGRPLRIDAVAEVDLYKCEPWDLPGRSRIRSRDLEWYFFSPLDRKYSNRSRTNRATTQGYWKTTGKDRPVFRGPRVVGMKKTLVYHAGRAPRGTRTNWVMHEYRLKDEELTQAGISQNAFVVCRIFQKSRAGPQNGAQYGAPFLEEEWEVEADDAVVLMPDGGQDEFNETAEQEYLHFGDFVKNVDLENQHVNASNLVADVDEDSGGLTEDATIVLDEILDDTVLDEIFDDTSFTNMVECIDEPGQQISQAPTDDMEKETLMEEHTHNHSPPNEKDEYVELNDLADSANAAYHQLSDESSYPIRTFHAQNMDGIDGNRNLQKMLDVEEFFDTMSQNSDPVETYQMTSAQDNFYVQPNDLSPVPGGCPSSQQLQENMVFCDAPSDNLAFKHEKNQFTYSPADDTSGFEMVDDLLAYFDATNDNLYYDTIGFPGCSECTNSYDKSNFTGEVYDGNCSTSKATAQVPGTHIVGGGASSVACSKTKVNYEDVTVKPDAHMKEGNDKAISKRLVNMLGSIPAPPALAAEYPAGSAKSMAQTPALHPASSIHVTAGFIHICDPTVSGSVGHWSLQKSGHASFILSYRMADSVSRKPWDSVPPSKNQVDAVSMVLRGGLYVLFLLPLFLTISYQVGITSCGRSWFNNTWRSLS</sequence>
<evidence type="ECO:0000256" key="1">
    <source>
        <dbReference type="ARBA" id="ARBA00004123"/>
    </source>
</evidence>
<dbReference type="GO" id="GO:0003677">
    <property type="term" value="F:DNA binding"/>
    <property type="evidence" value="ECO:0007669"/>
    <property type="project" value="UniProtKB-KW"/>
</dbReference>
<evidence type="ECO:0000256" key="5">
    <source>
        <dbReference type="ARBA" id="ARBA00023242"/>
    </source>
</evidence>
<dbReference type="Gene3D" id="2.170.150.80">
    <property type="entry name" value="NAC domain"/>
    <property type="match status" value="1"/>
</dbReference>
<dbReference type="Pfam" id="PF02365">
    <property type="entry name" value="NAM"/>
    <property type="match status" value="1"/>
</dbReference>
<keyword evidence="7" id="KW-0812">Transmembrane</keyword>
<dbReference type="EMBL" id="JAQQAF010000009">
    <property type="protein sequence ID" value="KAJ8459398.1"/>
    <property type="molecule type" value="Genomic_DNA"/>
</dbReference>
<keyword evidence="3" id="KW-0238">DNA-binding</keyword>
<dbReference type="PANTHER" id="PTHR31744:SF210">
    <property type="entry name" value="NAC DOMAIN-CONTAINING PROTEIN 86-LIKE"/>
    <property type="match status" value="1"/>
</dbReference>
<evidence type="ECO:0000313" key="9">
    <source>
        <dbReference type="EMBL" id="KAJ8459398.1"/>
    </source>
</evidence>
<keyword evidence="10" id="KW-1185">Reference proteome</keyword>
<dbReference type="PROSITE" id="PS51005">
    <property type="entry name" value="NAC"/>
    <property type="match status" value="1"/>
</dbReference>
<gene>
    <name evidence="9" type="ORF">OPV22_032324</name>
</gene>
<dbReference type="InterPro" id="IPR003441">
    <property type="entry name" value="NAC-dom"/>
</dbReference>
<evidence type="ECO:0000259" key="8">
    <source>
        <dbReference type="PROSITE" id="PS51005"/>
    </source>
</evidence>
<keyword evidence="4" id="KW-0804">Transcription</keyword>
<evidence type="ECO:0000256" key="6">
    <source>
        <dbReference type="SAM" id="MobiDB-lite"/>
    </source>
</evidence>
<dbReference type="GO" id="GO:0005634">
    <property type="term" value="C:nucleus"/>
    <property type="evidence" value="ECO:0007669"/>
    <property type="project" value="UniProtKB-SubCell"/>
</dbReference>
<comment type="subcellular location">
    <subcellularLocation>
        <location evidence="1">Nucleus</location>
    </subcellularLocation>
</comment>